<comment type="caution">
    <text evidence="3">Lacks conserved residue(s) required for the propagation of feature annotation.</text>
</comment>
<dbReference type="STRING" id="994573.T472_0219015"/>
<comment type="function">
    <text evidence="2">May play the central regulatory role in sporulation. It may be an element of the effector pathway responsible for the activation of sporulation genes in response to nutritional stress. Spo0A may act in concert with spo0H (a sigma factor) to control the expression of some genes that are critical to the sporulation process.</text>
</comment>
<name>V7I1E2_9CLOT</name>
<dbReference type="RefSeq" id="WP_023388202.1">
    <property type="nucleotide sequence ID" value="NZ_AXUN02000231.1"/>
</dbReference>
<dbReference type="InterPro" id="IPR011006">
    <property type="entry name" value="CheY-like_superfamily"/>
</dbReference>
<dbReference type="InterPro" id="IPR001789">
    <property type="entry name" value="Sig_transdc_resp-reg_receiver"/>
</dbReference>
<dbReference type="Gene3D" id="1.10.10.10">
    <property type="entry name" value="Winged helix-like DNA-binding domain superfamily/Winged helix DNA-binding domain"/>
    <property type="match status" value="1"/>
</dbReference>
<dbReference type="PIRSF" id="PIRSF036382">
    <property type="entry name" value="RR_antiterm"/>
    <property type="match status" value="1"/>
</dbReference>
<evidence type="ECO:0000256" key="1">
    <source>
        <dbReference type="ARBA" id="ARBA00018672"/>
    </source>
</evidence>
<dbReference type="Gene3D" id="3.40.50.2300">
    <property type="match status" value="1"/>
</dbReference>
<organism evidence="6 7">
    <name type="scientific">Youngiibacter fragilis 232.1</name>
    <dbReference type="NCBI Taxonomy" id="994573"/>
    <lineage>
        <taxon>Bacteria</taxon>
        <taxon>Bacillati</taxon>
        <taxon>Bacillota</taxon>
        <taxon>Clostridia</taxon>
        <taxon>Eubacteriales</taxon>
        <taxon>Clostridiaceae</taxon>
        <taxon>Youngiibacter</taxon>
    </lineage>
</organism>
<sequence>MKEQTIVIGHSSMSVIEKLRTSLERRGYRIYAFQSIEEVLRTARRVKPDIVIMPLEIGGSSTVATARVLESDFVTSVVFIVDQPEGPFRKTLETMNLYAYITFPMTLDSLYKTVELAVNTSRKILELKLKLLEVEKKLEGRITVEKAKGILMKEENMTEEEAFACLRKMAMDMCLPMEKAAKAVVSHGFRKE</sequence>
<keyword evidence="7" id="KW-1185">Reference proteome</keyword>
<comment type="caution">
    <text evidence="6">The sequence shown here is derived from an EMBL/GenBank/DDBJ whole genome shotgun (WGS) entry which is preliminary data.</text>
</comment>
<dbReference type="eggNOG" id="COG3707">
    <property type="taxonomic scope" value="Bacteria"/>
</dbReference>
<dbReference type="OrthoDB" id="9808843at2"/>
<accession>V7I1E2</accession>
<feature type="domain" description="ANTAR" evidence="5">
    <location>
        <begin position="124"/>
        <end position="185"/>
    </location>
</feature>
<protein>
    <recommendedName>
        <fullName evidence="1">Stage 0 sporulation protein A homolog</fullName>
    </recommendedName>
</protein>
<dbReference type="EMBL" id="AXUN02000231">
    <property type="protein sequence ID" value="ETA79081.1"/>
    <property type="molecule type" value="Genomic_DNA"/>
</dbReference>
<dbReference type="PROSITE" id="PS50921">
    <property type="entry name" value="ANTAR"/>
    <property type="match status" value="1"/>
</dbReference>
<evidence type="ECO:0000259" key="4">
    <source>
        <dbReference type="PROSITE" id="PS50110"/>
    </source>
</evidence>
<dbReference type="AlphaFoldDB" id="V7I1E2"/>
<dbReference type="Pfam" id="PF03861">
    <property type="entry name" value="ANTAR"/>
    <property type="match status" value="1"/>
</dbReference>
<proteinExistence type="predicted"/>
<evidence type="ECO:0000313" key="7">
    <source>
        <dbReference type="Proteomes" id="UP000017747"/>
    </source>
</evidence>
<evidence type="ECO:0000313" key="6">
    <source>
        <dbReference type="EMBL" id="ETA79081.1"/>
    </source>
</evidence>
<dbReference type="InterPro" id="IPR036388">
    <property type="entry name" value="WH-like_DNA-bd_sf"/>
</dbReference>
<dbReference type="InterPro" id="IPR008327">
    <property type="entry name" value="Sig_transdc_resp-reg_antiterm"/>
</dbReference>
<dbReference type="GO" id="GO:0000160">
    <property type="term" value="P:phosphorelay signal transduction system"/>
    <property type="evidence" value="ECO:0007669"/>
    <property type="project" value="InterPro"/>
</dbReference>
<dbReference type="Proteomes" id="UP000017747">
    <property type="component" value="Unassembled WGS sequence"/>
</dbReference>
<dbReference type="GO" id="GO:0003723">
    <property type="term" value="F:RNA binding"/>
    <property type="evidence" value="ECO:0007669"/>
    <property type="project" value="InterPro"/>
</dbReference>
<feature type="domain" description="Response regulatory" evidence="4">
    <location>
        <begin position="5"/>
        <end position="118"/>
    </location>
</feature>
<evidence type="ECO:0000259" key="5">
    <source>
        <dbReference type="PROSITE" id="PS50921"/>
    </source>
</evidence>
<evidence type="ECO:0000256" key="3">
    <source>
        <dbReference type="PROSITE-ProRule" id="PRU00169"/>
    </source>
</evidence>
<evidence type="ECO:0000256" key="2">
    <source>
        <dbReference type="ARBA" id="ARBA00024867"/>
    </source>
</evidence>
<dbReference type="InterPro" id="IPR005561">
    <property type="entry name" value="ANTAR"/>
</dbReference>
<dbReference type="SUPFAM" id="SSF52172">
    <property type="entry name" value="CheY-like"/>
    <property type="match status" value="1"/>
</dbReference>
<gene>
    <name evidence="6" type="ORF">T472_0219015</name>
</gene>
<dbReference type="SMART" id="SM01012">
    <property type="entry name" value="ANTAR"/>
    <property type="match status" value="1"/>
</dbReference>
<reference evidence="6 7" key="1">
    <citation type="journal article" date="2014" name="Genome Announc.">
        <title>Genome Sequence of Youngiibacter fragilis, the Type Strain of the Genus Youngiibacter.</title>
        <authorList>
            <person name="Wawrik C.B."/>
            <person name="Callaghan A.V."/>
            <person name="Stamps B.W."/>
            <person name="Wawrik B."/>
        </authorList>
    </citation>
    <scope>NUCLEOTIDE SEQUENCE [LARGE SCALE GENOMIC DNA]</scope>
    <source>
        <strain evidence="6 7">232.1</strain>
    </source>
</reference>
<dbReference type="PROSITE" id="PS50110">
    <property type="entry name" value="RESPONSE_REGULATORY"/>
    <property type="match status" value="1"/>
</dbReference>